<dbReference type="InterPro" id="IPR042099">
    <property type="entry name" value="ANL_N_sf"/>
</dbReference>
<feature type="domain" description="AMP-binding enzyme C-terminal" evidence="4">
    <location>
        <begin position="325"/>
        <end position="397"/>
    </location>
</feature>
<dbReference type="SUPFAM" id="SSF56801">
    <property type="entry name" value="Acetyl-CoA synthetase-like"/>
    <property type="match status" value="1"/>
</dbReference>
<keyword evidence="2 5" id="KW-0436">Ligase</keyword>
<dbReference type="Gene3D" id="3.40.50.12780">
    <property type="entry name" value="N-terminal domain of ligase-like"/>
    <property type="match status" value="1"/>
</dbReference>
<comment type="similarity">
    <text evidence="1">Belongs to the ATP-dependent AMP-binding enzyme family.</text>
</comment>
<dbReference type="PROSITE" id="PS00455">
    <property type="entry name" value="AMP_BINDING"/>
    <property type="match status" value="1"/>
</dbReference>
<dbReference type="Gene3D" id="3.30.300.30">
    <property type="match status" value="1"/>
</dbReference>
<dbReference type="GO" id="GO:0016874">
    <property type="term" value="F:ligase activity"/>
    <property type="evidence" value="ECO:0007669"/>
    <property type="project" value="UniProtKB-KW"/>
</dbReference>
<evidence type="ECO:0000313" key="5">
    <source>
        <dbReference type="EMBL" id="MBM7840716.1"/>
    </source>
</evidence>
<dbReference type="InterPro" id="IPR020845">
    <property type="entry name" value="AMP-binding_CS"/>
</dbReference>
<dbReference type="PANTHER" id="PTHR43201:SF5">
    <property type="entry name" value="MEDIUM-CHAIN ACYL-COA LIGASE ACSF2, MITOCHONDRIAL"/>
    <property type="match status" value="1"/>
</dbReference>
<name>A0ABS2T0C8_9BACI</name>
<reference evidence="5" key="1">
    <citation type="submission" date="2021-01" db="EMBL/GenBank/DDBJ databases">
        <title>Genomic Encyclopedia of Type Strains, Phase IV (KMG-IV): sequencing the most valuable type-strain genomes for metagenomic binning, comparative biology and taxonomic classification.</title>
        <authorList>
            <person name="Goeker M."/>
        </authorList>
    </citation>
    <scope>NUCLEOTIDE SEQUENCE</scope>
    <source>
        <strain evidence="5">DSM 21943</strain>
    </source>
</reference>
<dbReference type="Pfam" id="PF13193">
    <property type="entry name" value="AMP-binding_C"/>
    <property type="match status" value="1"/>
</dbReference>
<gene>
    <name evidence="5" type="ORF">JOC54_004009</name>
</gene>
<evidence type="ECO:0000259" key="4">
    <source>
        <dbReference type="Pfam" id="PF13193"/>
    </source>
</evidence>
<dbReference type="InterPro" id="IPR000873">
    <property type="entry name" value="AMP-dep_synth/lig_dom"/>
</dbReference>
<protein>
    <submittedName>
        <fullName evidence="5">Fatty-acyl-CoA synthase</fullName>
        <ecNumber evidence="5">6.2.1.-</ecNumber>
    </submittedName>
</protein>
<evidence type="ECO:0000256" key="2">
    <source>
        <dbReference type="ARBA" id="ARBA00022598"/>
    </source>
</evidence>
<dbReference type="InterPro" id="IPR025110">
    <property type="entry name" value="AMP-bd_C"/>
</dbReference>
<dbReference type="Pfam" id="PF00501">
    <property type="entry name" value="AMP-binding"/>
    <property type="match status" value="1"/>
</dbReference>
<organism evidence="5 6">
    <name type="scientific">Shouchella xiaoxiensis</name>
    <dbReference type="NCBI Taxonomy" id="766895"/>
    <lineage>
        <taxon>Bacteria</taxon>
        <taxon>Bacillati</taxon>
        <taxon>Bacillota</taxon>
        <taxon>Bacilli</taxon>
        <taxon>Bacillales</taxon>
        <taxon>Bacillaceae</taxon>
        <taxon>Shouchella</taxon>
    </lineage>
</organism>
<evidence type="ECO:0000256" key="1">
    <source>
        <dbReference type="ARBA" id="ARBA00006432"/>
    </source>
</evidence>
<keyword evidence="6" id="KW-1185">Reference proteome</keyword>
<evidence type="ECO:0000313" key="6">
    <source>
        <dbReference type="Proteomes" id="UP001179280"/>
    </source>
</evidence>
<dbReference type="EC" id="6.2.1.-" evidence="5"/>
<dbReference type="PANTHER" id="PTHR43201">
    <property type="entry name" value="ACYL-COA SYNTHETASE"/>
    <property type="match status" value="1"/>
</dbReference>
<comment type="caution">
    <text evidence="5">The sequence shown here is derived from an EMBL/GenBank/DDBJ whole genome shotgun (WGS) entry which is preliminary data.</text>
</comment>
<dbReference type="Proteomes" id="UP001179280">
    <property type="component" value="Unassembled WGS sequence"/>
</dbReference>
<proteinExistence type="inferred from homology"/>
<accession>A0ABS2T0C8</accession>
<feature type="domain" description="AMP-dependent synthetase/ligase" evidence="3">
    <location>
        <begin position="105"/>
        <end position="268"/>
    </location>
</feature>
<dbReference type="CDD" id="cd04433">
    <property type="entry name" value="AFD_class_I"/>
    <property type="match status" value="1"/>
</dbReference>
<evidence type="ECO:0000259" key="3">
    <source>
        <dbReference type="Pfam" id="PF00501"/>
    </source>
</evidence>
<dbReference type="InterPro" id="IPR045851">
    <property type="entry name" value="AMP-bd_C_sf"/>
</dbReference>
<sequence length="408" mass="45639">MFIVDEQPYGKADYERFVNRLTEDPIWGKAERWRIAFCPEDIGEWIMLVYYLKEKQGSIVPIHPSMPFEGAKLVAQEAGCTYLYYQSTGLPVVLNEVETRHERGIVQFSSGTTGLPKQLVRSWASIEQELNAYREAWTDHVHDTVIVACPITHSYGLISGVLAGLEQGKNVVIVTTQNPKYVLAQTLTYPNHVLYAAPPLLHMLAKLTKQKLNGVMTSGTRLPDKWFRIIQAASRFIMQQYGCSEVGCISVATNVSHPDEIGKPLSHHIVKAGTREQPAVIEIQRQEGRCNTGDLGFIGQNGTLYFVERVSDVMIVAGANVYPHEVERVLLQHKRIEDAVVYKKVDSLSGDRVCAQVVASDLEESNVRNWCATYLALYQIPKEIHFVDAIEKGANGKINRKQIGGGTL</sequence>
<dbReference type="EMBL" id="JAFBCV010000016">
    <property type="protein sequence ID" value="MBM7840716.1"/>
    <property type="molecule type" value="Genomic_DNA"/>
</dbReference>
<dbReference type="RefSeq" id="WP_204468484.1">
    <property type="nucleotide sequence ID" value="NZ_JAFBCV010000016.1"/>
</dbReference>